<gene>
    <name evidence="2" type="ORF">RISK_000025</name>
</gene>
<accession>A0A0J1BMT1</accession>
<reference evidence="2" key="1">
    <citation type="submission" date="2015-05" db="EMBL/GenBank/DDBJ databases">
        <title>Permanent draft genome of Rhodopirellula islandicus K833.</title>
        <authorList>
            <person name="Kizina J."/>
            <person name="Richter M."/>
            <person name="Glockner F.O."/>
            <person name="Harder J."/>
        </authorList>
    </citation>
    <scope>NUCLEOTIDE SEQUENCE [LARGE SCALE GENOMIC DNA]</scope>
    <source>
        <strain evidence="2">K833</strain>
    </source>
</reference>
<feature type="compositionally biased region" description="Polar residues" evidence="1">
    <location>
        <begin position="28"/>
        <end position="39"/>
    </location>
</feature>
<dbReference type="Proteomes" id="UP000036367">
    <property type="component" value="Unassembled WGS sequence"/>
</dbReference>
<sequence>MAADCFVFVDLERFTGWNWTIKNELHSQVSSMSGSTTPRDQAGNRKGERFHG</sequence>
<organism evidence="2 3">
    <name type="scientific">Rhodopirellula islandica</name>
    <dbReference type="NCBI Taxonomy" id="595434"/>
    <lineage>
        <taxon>Bacteria</taxon>
        <taxon>Pseudomonadati</taxon>
        <taxon>Planctomycetota</taxon>
        <taxon>Planctomycetia</taxon>
        <taxon>Pirellulales</taxon>
        <taxon>Pirellulaceae</taxon>
        <taxon>Rhodopirellula</taxon>
    </lineage>
</organism>
<feature type="compositionally biased region" description="Basic and acidic residues" evidence="1">
    <location>
        <begin position="42"/>
        <end position="52"/>
    </location>
</feature>
<feature type="region of interest" description="Disordered" evidence="1">
    <location>
        <begin position="28"/>
        <end position="52"/>
    </location>
</feature>
<comment type="caution">
    <text evidence="2">The sequence shown here is derived from an EMBL/GenBank/DDBJ whole genome shotgun (WGS) entry which is preliminary data.</text>
</comment>
<proteinExistence type="predicted"/>
<keyword evidence="3" id="KW-1185">Reference proteome</keyword>
<evidence type="ECO:0000256" key="1">
    <source>
        <dbReference type="SAM" id="MobiDB-lite"/>
    </source>
</evidence>
<dbReference type="AlphaFoldDB" id="A0A0J1BMT1"/>
<evidence type="ECO:0000313" key="3">
    <source>
        <dbReference type="Proteomes" id="UP000036367"/>
    </source>
</evidence>
<evidence type="ECO:0000313" key="2">
    <source>
        <dbReference type="EMBL" id="KLU07846.1"/>
    </source>
</evidence>
<dbReference type="EMBL" id="LECT01000001">
    <property type="protein sequence ID" value="KLU07846.1"/>
    <property type="molecule type" value="Genomic_DNA"/>
</dbReference>
<protein>
    <submittedName>
        <fullName evidence="2">Uncharacterized protein</fullName>
    </submittedName>
</protein>
<name>A0A0J1BMT1_RHOIS</name>